<evidence type="ECO:0000313" key="2">
    <source>
        <dbReference type="EMBL" id="KPM08664.1"/>
    </source>
</evidence>
<dbReference type="VEuPathDB" id="VectorBase:SSCA008491"/>
<accession>A0A132ACE8</accession>
<name>A0A132ACE8_SARSC</name>
<dbReference type="AlphaFoldDB" id="A0A132ACE8"/>
<feature type="compositionally biased region" description="Low complexity" evidence="1">
    <location>
        <begin position="280"/>
        <end position="291"/>
    </location>
</feature>
<feature type="region of interest" description="Disordered" evidence="1">
    <location>
        <begin position="272"/>
        <end position="301"/>
    </location>
</feature>
<dbReference type="Proteomes" id="UP000616769">
    <property type="component" value="Unassembled WGS sequence"/>
</dbReference>
<dbReference type="InterPro" id="IPR026728">
    <property type="entry name" value="BLTP3A/B"/>
</dbReference>
<proteinExistence type="predicted"/>
<organism evidence="2 3">
    <name type="scientific">Sarcoptes scabiei</name>
    <name type="common">Itch mite</name>
    <name type="synonym">Acarus scabiei</name>
    <dbReference type="NCBI Taxonomy" id="52283"/>
    <lineage>
        <taxon>Eukaryota</taxon>
        <taxon>Metazoa</taxon>
        <taxon>Ecdysozoa</taxon>
        <taxon>Arthropoda</taxon>
        <taxon>Chelicerata</taxon>
        <taxon>Arachnida</taxon>
        <taxon>Acari</taxon>
        <taxon>Acariformes</taxon>
        <taxon>Sarcoptiformes</taxon>
        <taxon>Astigmata</taxon>
        <taxon>Psoroptidia</taxon>
        <taxon>Sarcoptoidea</taxon>
        <taxon>Sarcoptidae</taxon>
        <taxon>Sarcoptinae</taxon>
        <taxon>Sarcoptes</taxon>
    </lineage>
</organism>
<dbReference type="EMBL" id="JXLN01012587">
    <property type="protein sequence ID" value="KPM08664.1"/>
    <property type="molecule type" value="Genomic_DNA"/>
</dbReference>
<evidence type="ECO:0000256" key="1">
    <source>
        <dbReference type="SAM" id="MobiDB-lite"/>
    </source>
</evidence>
<gene>
    <name evidence="2" type="ORF">QR98_0071870</name>
</gene>
<dbReference type="OrthoDB" id="43807at2759"/>
<evidence type="ECO:0000313" key="3">
    <source>
        <dbReference type="Proteomes" id="UP000616769"/>
    </source>
</evidence>
<dbReference type="PANTHER" id="PTHR22774">
    <property type="entry name" value="CHOREIN N-TERMINAL DOMAIN-CONTAINING PROTEIN"/>
    <property type="match status" value="1"/>
</dbReference>
<comment type="caution">
    <text evidence="2">The sequence shown here is derived from an EMBL/GenBank/DDBJ whole genome shotgun (WGS) entry which is preliminary data.</text>
</comment>
<reference evidence="2 3" key="1">
    <citation type="journal article" date="2015" name="Parasit. Vectors">
        <title>Draft genome of the scabies mite.</title>
        <authorList>
            <person name="Rider S.D.Jr."/>
            <person name="Morgan M.S."/>
            <person name="Arlian L.G."/>
        </authorList>
    </citation>
    <scope>NUCLEOTIDE SEQUENCE [LARGE SCALE GENOMIC DNA]</scope>
    <source>
        <strain evidence="2">Arlian Lab</strain>
    </source>
</reference>
<dbReference type="PANTHER" id="PTHR22774:SF11">
    <property type="entry name" value="CHOREIN N-TERMINAL DOMAIN-CONTAINING PROTEIN"/>
    <property type="match status" value="1"/>
</dbReference>
<sequence length="1231" mass="142144">MASLIKNQILKHLSKFTKNLSPDKLQLSAIKGSCEVTNIELNEEILMELLEIPAWMSLTKAYCNYASIKIQWMKLKTIPIQLLLDEVVIEISTCENFRKNGSETSKANPFEQQGSYGFTQKVIDGISLIINSVNIQFISKIFSASFELTRINIESRNCLWKKSNDLSKTRIRDPLRGEVLLFKHIEWQTLRFVAKSEAHTAVGQAPLRLIANQASCRITMKKRLSNCSLVSGRIVLIFDDLLWVLTDSQLLSALHFADYLGELIKKAPRTKKFDDSSDLSKNNKVQNQNKSMKAKPSPIANVSNNSNVKSANLFSNSISLLFNQHDVKETSHHIIIKRIEVHLMDDLGPHSERSQCPELKEGGALQMSFYKLLIDLYPYHRAGDNRDHWFRYSDPSPHRNSFIMHKLNCFFRRKQNDLRREGSNFNIDSLKSHLISQVLIIRLNDYNIGCVSTNRNSRNASKNSSDSSRLIYFDNSAALPGNVPPIYIEMINYFFHEPYDSLDLPMPEPTPLKINFEPLTIIWINAFFANLRNALLKLQQAFPMSENHSQAEPNVRVEVFMPTVCCRLPNDNDFQFGYDCLELKISKIVLYNCDSYINRDYFRNLDNLIKQFSMNIDFFYEHSEYPWLDCDMRPISSKFIKKVNQLFLSDTNQQNSFVKKLSDHENDLEIDFFSLQIEPLWIEMKSSLNQKYTNVPFLEPINLTLWIDKADELQLEPIDQIDTNIFVRIADPIKIQLNHNQFMFLIRVIEMLGDFGSNLSYDFYMIQRFHQNKLDENLKSDENSENYLLPKNSFDFDQKMIRKIFKNLSVVTHLKEIDLFLILNEKEIENRHEIDSNVDKNSLQESQETDGSEFILDHPLVGNRSSDEIVDLMVQNESIDVREEIVSSTPQCESLDPALNFDRIDDDLVNNGMVLLPKSSSDLNVQSLKHHHHNRLERQLDKIVMHTSFETSSVRMHCHKNSESYENEEECSTLSDFSAEDSDQHSMIALINGECVLDDILADDEPIEEAVDITENLDMINNLDNDSVNIKNLDVQEPIPPTSSSPINICSLDVLKVKLVDIGLIHQSSKGFLSQMFINGSLRNLNEYKQMSRREFNEMIKNIKPIQHQNGGDDDEDSQNFDDNRLILRIDSFNKGTLKEELISIFVKNINEQLDKKTIDSLIEFLQDNITEKTSPMAILMQNVQFKIIDHSVRVPPMLFNIPLLAMSRNKENKWIIETTSPGKSNDDKND</sequence>
<dbReference type="Pfam" id="PF24917">
    <property type="entry name" value="BLTP3A_B"/>
    <property type="match status" value="2"/>
</dbReference>
<protein>
    <submittedName>
        <fullName evidence="2">UHRF1-binding protein 1-like protein</fullName>
    </submittedName>
</protein>